<protein>
    <submittedName>
        <fullName evidence="3">Fic_N domain-containing protein</fullName>
    </submittedName>
</protein>
<sequence length="81" mass="9430">MLDEPTEYNNNKIQRLLKANPELVTAIKILKAQEPLQEKTLVEKTRELAVRLERQMFSFIPGVTGLTSYRNFLILDLSRQL</sequence>
<organism evidence="3">
    <name type="scientific">Thelazia callipaeda</name>
    <name type="common">Oriental eyeworm</name>
    <name type="synonym">Parasitic nematode</name>
    <dbReference type="NCBI Taxonomy" id="103827"/>
    <lineage>
        <taxon>Eukaryota</taxon>
        <taxon>Metazoa</taxon>
        <taxon>Ecdysozoa</taxon>
        <taxon>Nematoda</taxon>
        <taxon>Chromadorea</taxon>
        <taxon>Rhabditida</taxon>
        <taxon>Spirurina</taxon>
        <taxon>Spiruromorpha</taxon>
        <taxon>Thelazioidea</taxon>
        <taxon>Thelaziidae</taxon>
        <taxon>Thelazia</taxon>
    </lineage>
</organism>
<reference evidence="1 2" key="2">
    <citation type="submission" date="2018-11" db="EMBL/GenBank/DDBJ databases">
        <authorList>
            <consortium name="Pathogen Informatics"/>
        </authorList>
    </citation>
    <scope>NUCLEOTIDE SEQUENCE [LARGE SCALE GENOMIC DNA]</scope>
</reference>
<dbReference type="WBParaSite" id="TCLT_0000960601-mRNA-1">
    <property type="protein sequence ID" value="TCLT_0000960601-mRNA-1"/>
    <property type="gene ID" value="TCLT_0000960601"/>
</dbReference>
<reference evidence="3" key="1">
    <citation type="submission" date="2017-02" db="UniProtKB">
        <authorList>
            <consortium name="WormBaseParasite"/>
        </authorList>
    </citation>
    <scope>IDENTIFICATION</scope>
</reference>
<dbReference type="AlphaFoldDB" id="A0A0N5D908"/>
<accession>A0A0N5D908</accession>
<dbReference type="OrthoDB" id="5867722at2759"/>
<dbReference type="Proteomes" id="UP000276776">
    <property type="component" value="Unassembled WGS sequence"/>
</dbReference>
<dbReference type="EMBL" id="UYYF01004834">
    <property type="protein sequence ID" value="VDN07241.1"/>
    <property type="molecule type" value="Genomic_DNA"/>
</dbReference>
<evidence type="ECO:0000313" key="3">
    <source>
        <dbReference type="WBParaSite" id="TCLT_0000960601-mRNA-1"/>
    </source>
</evidence>
<dbReference type="OMA" id="NAMACEV"/>
<name>A0A0N5D908_THECL</name>
<evidence type="ECO:0000313" key="2">
    <source>
        <dbReference type="Proteomes" id="UP000276776"/>
    </source>
</evidence>
<keyword evidence="2" id="KW-1185">Reference proteome</keyword>
<evidence type="ECO:0000313" key="1">
    <source>
        <dbReference type="EMBL" id="VDN07241.1"/>
    </source>
</evidence>
<proteinExistence type="predicted"/>
<gene>
    <name evidence="1" type="ORF">TCLT_LOCUS9595</name>
</gene>
<dbReference type="STRING" id="103827.A0A0N5D908"/>